<keyword evidence="12 16" id="KW-0648">Protein biosynthesis</keyword>
<dbReference type="SUPFAM" id="SSF55186">
    <property type="entry name" value="ThrRS/AlaRS common domain"/>
    <property type="match status" value="1"/>
</dbReference>
<evidence type="ECO:0000256" key="12">
    <source>
        <dbReference type="ARBA" id="ARBA00022917"/>
    </source>
</evidence>
<dbReference type="Pfam" id="PF02272">
    <property type="entry name" value="DHHA1"/>
    <property type="match status" value="1"/>
</dbReference>
<dbReference type="Gene3D" id="3.10.310.40">
    <property type="match status" value="1"/>
</dbReference>
<dbReference type="GO" id="GO:0002161">
    <property type="term" value="F:aminoacyl-tRNA deacylase activity"/>
    <property type="evidence" value="ECO:0007669"/>
    <property type="project" value="TreeGrafter"/>
</dbReference>
<keyword evidence="8 16" id="KW-0547">Nucleotide-binding</keyword>
<feature type="domain" description="Alanyl-transfer RNA synthetases family profile" evidence="17">
    <location>
        <begin position="114"/>
        <end position="833"/>
    </location>
</feature>
<dbReference type="Pfam" id="PF07973">
    <property type="entry name" value="tRNA_SAD"/>
    <property type="match status" value="1"/>
</dbReference>
<dbReference type="GO" id="GO:0008270">
    <property type="term" value="F:zinc ion binding"/>
    <property type="evidence" value="ECO:0007669"/>
    <property type="project" value="UniProtKB-UniRule"/>
</dbReference>
<dbReference type="Gene3D" id="6.10.250.550">
    <property type="match status" value="1"/>
</dbReference>
<evidence type="ECO:0000256" key="1">
    <source>
        <dbReference type="ARBA" id="ARBA00004496"/>
    </source>
</evidence>
<comment type="subunit">
    <text evidence="16">Monomer.</text>
</comment>
<keyword evidence="19" id="KW-1185">Reference proteome</keyword>
<dbReference type="GO" id="GO:0000049">
    <property type="term" value="F:tRNA binding"/>
    <property type="evidence" value="ECO:0007669"/>
    <property type="project" value="UniProtKB-KW"/>
</dbReference>
<dbReference type="Pfam" id="PF01411">
    <property type="entry name" value="tRNA-synt_2c"/>
    <property type="match status" value="1"/>
</dbReference>
<dbReference type="FunFam" id="3.30.930.10:FF:000004">
    <property type="entry name" value="Alanine--tRNA ligase"/>
    <property type="match status" value="1"/>
</dbReference>
<dbReference type="FunFam" id="3.10.310.40:FF:000001">
    <property type="entry name" value="Alanine--tRNA ligase"/>
    <property type="match status" value="1"/>
</dbReference>
<keyword evidence="11 16" id="KW-0694">RNA-binding</keyword>
<dbReference type="GO" id="GO:0005524">
    <property type="term" value="F:ATP binding"/>
    <property type="evidence" value="ECO:0007669"/>
    <property type="project" value="UniProtKB-UniRule"/>
</dbReference>
<evidence type="ECO:0000256" key="6">
    <source>
        <dbReference type="ARBA" id="ARBA00022640"/>
    </source>
</evidence>
<reference evidence="18" key="1">
    <citation type="submission" date="2021-08" db="EMBL/GenBank/DDBJ databases">
        <title>WGS assembly of Ceratopteris richardii.</title>
        <authorList>
            <person name="Marchant D.B."/>
            <person name="Chen G."/>
            <person name="Jenkins J."/>
            <person name="Shu S."/>
            <person name="Leebens-Mack J."/>
            <person name="Grimwood J."/>
            <person name="Schmutz J."/>
            <person name="Soltis P."/>
            <person name="Soltis D."/>
            <person name="Chen Z.-H."/>
        </authorList>
    </citation>
    <scope>NUCLEOTIDE SEQUENCE</scope>
    <source>
        <strain evidence="18">Whitten #5841</strain>
        <tissue evidence="18">Leaf</tissue>
    </source>
</reference>
<feature type="binding site" evidence="16">
    <location>
        <position position="688"/>
    </location>
    <ligand>
        <name>Zn(2+)</name>
        <dbReference type="ChEBI" id="CHEBI:29105"/>
    </ligand>
</feature>
<evidence type="ECO:0000256" key="10">
    <source>
        <dbReference type="ARBA" id="ARBA00022840"/>
    </source>
</evidence>
<evidence type="ECO:0000256" key="9">
    <source>
        <dbReference type="ARBA" id="ARBA00022833"/>
    </source>
</evidence>
<dbReference type="GO" id="GO:0005829">
    <property type="term" value="C:cytosol"/>
    <property type="evidence" value="ECO:0007669"/>
    <property type="project" value="TreeGrafter"/>
</dbReference>
<keyword evidence="5 16" id="KW-0436">Ligase</keyword>
<evidence type="ECO:0000256" key="4">
    <source>
        <dbReference type="ARBA" id="ARBA00022555"/>
    </source>
</evidence>
<dbReference type="PANTHER" id="PTHR11777:SF9">
    <property type="entry name" value="ALANINE--TRNA LIGASE, CYTOPLASMIC"/>
    <property type="match status" value="1"/>
</dbReference>
<evidence type="ECO:0000256" key="11">
    <source>
        <dbReference type="ARBA" id="ARBA00022884"/>
    </source>
</evidence>
<comment type="domain">
    <text evidence="16">Consists of three domains; the N-terminal catalytic domain, the editing domain and the C-terminal C-Ala domain. The editing domain removes incorrectly charged amino acids, while the C-Ala domain, along with tRNA(Ala), serves as a bridge to cooperatively bring together the editing and aminoacylation centers thus stimulating deacylation of misacylated tRNAs.</text>
</comment>
<evidence type="ECO:0000313" key="18">
    <source>
        <dbReference type="EMBL" id="KAH7331025.1"/>
    </source>
</evidence>
<dbReference type="InterPro" id="IPR003156">
    <property type="entry name" value="DHHA1_dom"/>
</dbReference>
<dbReference type="InterPro" id="IPR009000">
    <property type="entry name" value="Transl_B-barrel_sf"/>
</dbReference>
<feature type="binding site" evidence="16">
    <location>
        <position position="692"/>
    </location>
    <ligand>
        <name>Zn(2+)</name>
        <dbReference type="ChEBI" id="CHEBI:29105"/>
    </ligand>
</feature>
<dbReference type="Gene3D" id="3.30.54.20">
    <property type="match status" value="1"/>
</dbReference>
<keyword evidence="3 16" id="KW-0150">Chloroplast</keyword>
<dbReference type="CDD" id="cd00673">
    <property type="entry name" value="AlaRS_core"/>
    <property type="match status" value="1"/>
</dbReference>
<dbReference type="SMART" id="SM00863">
    <property type="entry name" value="tRNA_SAD"/>
    <property type="match status" value="1"/>
</dbReference>
<dbReference type="SUPFAM" id="SSF50447">
    <property type="entry name" value="Translation proteins"/>
    <property type="match status" value="1"/>
</dbReference>
<gene>
    <name evidence="18" type="ORF">KP509_20G012400</name>
</gene>
<keyword evidence="7 16" id="KW-0479">Metal-binding</keyword>
<dbReference type="InterPro" id="IPR045864">
    <property type="entry name" value="aa-tRNA-synth_II/BPL/LPL"/>
</dbReference>
<dbReference type="OrthoDB" id="2423964at2759"/>
<dbReference type="InterPro" id="IPR018165">
    <property type="entry name" value="Ala-tRNA-synth_IIc_core"/>
</dbReference>
<dbReference type="Gene3D" id="2.40.30.130">
    <property type="match status" value="1"/>
</dbReference>
<keyword evidence="10 16" id="KW-0067">ATP-binding</keyword>
<dbReference type="GO" id="GO:0006419">
    <property type="term" value="P:alanyl-tRNA aminoacylation"/>
    <property type="evidence" value="ECO:0007669"/>
    <property type="project" value="UniProtKB-UniRule"/>
</dbReference>
<evidence type="ECO:0000256" key="13">
    <source>
        <dbReference type="ARBA" id="ARBA00022946"/>
    </source>
</evidence>
<keyword evidence="13" id="KW-0809">Transit peptide</keyword>
<feature type="binding site" evidence="16">
    <location>
        <position position="790"/>
    </location>
    <ligand>
        <name>Zn(2+)</name>
        <dbReference type="ChEBI" id="CHEBI:29105"/>
    </ligand>
</feature>
<comment type="similarity">
    <text evidence="2">Belongs to the class-II aminoacyl-tRNA synthetase family. Alax-L subfamily.</text>
</comment>
<dbReference type="InterPro" id="IPR018163">
    <property type="entry name" value="Thr/Ala-tRNA-synth_IIc_edit"/>
</dbReference>
<evidence type="ECO:0000256" key="14">
    <source>
        <dbReference type="ARBA" id="ARBA00023128"/>
    </source>
</evidence>
<protein>
    <recommendedName>
        <fullName evidence="16">Probable alanine--tRNA ligase, chloroplastic</fullName>
        <ecNumber evidence="16">6.1.1.7</ecNumber>
    </recommendedName>
    <alternativeName>
        <fullName evidence="16">Alanyl-tRNA synthetase</fullName>
        <shortName evidence="16">AlaRS</shortName>
    </alternativeName>
</protein>
<name>A0A8T2SG54_CERRI</name>
<evidence type="ECO:0000313" key="19">
    <source>
        <dbReference type="Proteomes" id="UP000825935"/>
    </source>
</evidence>
<feature type="binding site" evidence="16">
    <location>
        <position position="794"/>
    </location>
    <ligand>
        <name>Zn(2+)</name>
        <dbReference type="ChEBI" id="CHEBI:29105"/>
    </ligand>
</feature>
<dbReference type="AlphaFoldDB" id="A0A8T2SG54"/>
<keyword evidence="14 16" id="KW-0496">Mitochondrion</keyword>
<organism evidence="18 19">
    <name type="scientific">Ceratopteris richardii</name>
    <name type="common">Triangle waterfern</name>
    <dbReference type="NCBI Taxonomy" id="49495"/>
    <lineage>
        <taxon>Eukaryota</taxon>
        <taxon>Viridiplantae</taxon>
        <taxon>Streptophyta</taxon>
        <taxon>Embryophyta</taxon>
        <taxon>Tracheophyta</taxon>
        <taxon>Polypodiopsida</taxon>
        <taxon>Polypodiidae</taxon>
        <taxon>Polypodiales</taxon>
        <taxon>Pteridineae</taxon>
        <taxon>Pteridaceae</taxon>
        <taxon>Parkerioideae</taxon>
        <taxon>Ceratopteris</taxon>
    </lineage>
</organism>
<keyword evidence="15 16" id="KW-0030">Aminoacyl-tRNA synthetase</keyword>
<comment type="cofactor">
    <cofactor evidence="16">
        <name>Zn(2+)</name>
        <dbReference type="ChEBI" id="CHEBI:29105"/>
    </cofactor>
    <text evidence="16">Binds 1 zinc ion per subunit.</text>
</comment>
<dbReference type="Proteomes" id="UP000825935">
    <property type="component" value="Chromosome 20"/>
</dbReference>
<dbReference type="Gene3D" id="3.30.980.10">
    <property type="entry name" value="Threonyl-trna Synthetase, Chain A, domain 2"/>
    <property type="match status" value="1"/>
</dbReference>
<evidence type="ECO:0000256" key="8">
    <source>
        <dbReference type="ARBA" id="ARBA00022741"/>
    </source>
</evidence>
<accession>A0A8T2SG54</accession>
<dbReference type="HAMAP" id="MF_00036_B">
    <property type="entry name" value="Ala_tRNA_synth_B"/>
    <property type="match status" value="1"/>
</dbReference>
<dbReference type="EC" id="6.1.1.7" evidence="16"/>
<dbReference type="GO" id="GO:0005739">
    <property type="term" value="C:mitochondrion"/>
    <property type="evidence" value="ECO:0007669"/>
    <property type="project" value="UniProtKB-SubCell"/>
</dbReference>
<dbReference type="SUPFAM" id="SSF101353">
    <property type="entry name" value="Putative anticodon-binding domain of alanyl-tRNA synthetase (AlaRS)"/>
    <property type="match status" value="1"/>
</dbReference>
<dbReference type="InterPro" id="IPR002318">
    <property type="entry name" value="Ala-tRNA-lgiase_IIc"/>
</dbReference>
<dbReference type="EMBL" id="CM035425">
    <property type="protein sequence ID" value="KAH7331025.1"/>
    <property type="molecule type" value="Genomic_DNA"/>
</dbReference>
<evidence type="ECO:0000256" key="16">
    <source>
        <dbReference type="HAMAP-Rule" id="MF_03134"/>
    </source>
</evidence>
<evidence type="ECO:0000256" key="5">
    <source>
        <dbReference type="ARBA" id="ARBA00022598"/>
    </source>
</evidence>
<dbReference type="OMA" id="GFDMEME"/>
<sequence length="1007" mass="109897">MFAGQKAAIRTAAGGMVTNFSSMSSTVALSEACKFCLTASKATPCLAKGLSFMGLGLNHAMFHLSSKKTSLRPSRRPVMWIRNFSGTFALIHTAAVETAKEEQTETRVPIDSSVTGDAIRRRFLEFYASRAHKILPGSSLVPDDPTVLLTIAGMLQFKPIFLGQAPRQVPRATTSQKCIRTNDIENVGRTARHHTFFEMLGNFSFGDYFKKDAIKWAWELATEEFKLPIDRLWVSIFQDDDEAFTLWRDEAGVQENRILRMGEEDNFWSSGSTGPCGPCSELYYDFYPERGTENVDLGDDSRFIEFYNLVFMQYNRKEDGALEPLRNKNIDTGLGLERLAQILQKVPNNYETDLIYPIMEYAANLAGLTYRDASENSKTYLKVIGDHSRAVVYLISDGVTPSNIGRGYIVRRLIRRVVRMGRLLGIKGDGQGDIDGAFLPAIAKVVIDMSSNVDPDVQTNSSRIFTELHKEEIRFVQTLERGEKLLEQLLQDALAQAIQPNSSQAVLSGKDVFMLYDTFGFPIEITEEVAAERGVSIDRKGFEAEMEVQRQQSQAAHNTVKLYADGALGDISSKVPLTEFLGYSTLQSSSNIVALLLKGLPVTHAPEGSEVEIILDQTPFYAESGGQIGDNGILSISGTGTINITDVQKIAGGLFLHKGIVQEGTIEIGGSVDAVVNSRLRQRAQAHHTATHLLQSALKKIIGDEVSQAGSLVAFDRLRFDFNLSRPVTEDEISKIEDSINEWIGMGVSLQTRVMTLTDAKRSGAIAMFGEKYGEEVRVVEVPGISLELCGGTHVSNTSEIQGFRIISEQGIASGVRRIEAVAGPAFVEYAIARDRVVRQLSSLLKVKAEDLPARISVLLDDIRSVRGEASSLQAKVAMMKAEVLGNSPLFVGSFRLVVGVLDSAVDVDSLRTAAEHVSKMLGDMGAVVLGNSMGEGKVSIVASFGPKVVEQGLNAGKFVGMIARICGGGGGGRPNFAQAGGKMPEKLPEALQKAKDELQLTLSKKS</sequence>
<dbReference type="FunFam" id="2.40.30.130:FF:000001">
    <property type="entry name" value="Alanine--tRNA ligase"/>
    <property type="match status" value="1"/>
</dbReference>
<dbReference type="GO" id="GO:0004813">
    <property type="term" value="F:alanine-tRNA ligase activity"/>
    <property type="evidence" value="ECO:0007669"/>
    <property type="project" value="UniProtKB-UniRule"/>
</dbReference>
<keyword evidence="6 16" id="KW-0934">Plastid</keyword>
<dbReference type="PRINTS" id="PR00980">
    <property type="entry name" value="TRNASYNTHALA"/>
</dbReference>
<evidence type="ECO:0000256" key="15">
    <source>
        <dbReference type="ARBA" id="ARBA00023146"/>
    </source>
</evidence>
<dbReference type="InterPro" id="IPR018162">
    <property type="entry name" value="Ala-tRNA-ligase_IIc_anticod-bd"/>
</dbReference>
<evidence type="ECO:0000256" key="2">
    <source>
        <dbReference type="ARBA" id="ARBA00008429"/>
    </source>
</evidence>
<keyword evidence="9 16" id="KW-0862">Zinc</keyword>
<comment type="catalytic activity">
    <reaction evidence="16">
        <text>tRNA(Ala) + L-alanine + ATP = L-alanyl-tRNA(Ala) + AMP + diphosphate</text>
        <dbReference type="Rhea" id="RHEA:12540"/>
        <dbReference type="Rhea" id="RHEA-COMP:9657"/>
        <dbReference type="Rhea" id="RHEA-COMP:9923"/>
        <dbReference type="ChEBI" id="CHEBI:30616"/>
        <dbReference type="ChEBI" id="CHEBI:33019"/>
        <dbReference type="ChEBI" id="CHEBI:57972"/>
        <dbReference type="ChEBI" id="CHEBI:78442"/>
        <dbReference type="ChEBI" id="CHEBI:78497"/>
        <dbReference type="ChEBI" id="CHEBI:456215"/>
        <dbReference type="EC" id="6.1.1.7"/>
    </reaction>
</comment>
<dbReference type="FunFam" id="3.30.980.10:FF:000004">
    <property type="entry name" value="Alanine--tRNA ligase, cytoplasmic"/>
    <property type="match status" value="1"/>
</dbReference>
<dbReference type="NCBIfam" id="TIGR00344">
    <property type="entry name" value="alaS"/>
    <property type="match status" value="1"/>
</dbReference>
<keyword evidence="4 16" id="KW-0820">tRNA-binding</keyword>
<evidence type="ECO:0000256" key="7">
    <source>
        <dbReference type="ARBA" id="ARBA00022723"/>
    </source>
</evidence>
<dbReference type="GO" id="GO:0009507">
    <property type="term" value="C:chloroplast"/>
    <property type="evidence" value="ECO:0007669"/>
    <property type="project" value="UniProtKB-SubCell"/>
</dbReference>
<dbReference type="PROSITE" id="PS50860">
    <property type="entry name" value="AA_TRNA_LIGASE_II_ALA"/>
    <property type="match status" value="1"/>
</dbReference>
<comment type="function">
    <text evidence="16">Catalyzes the attachment of alanine to tRNA(Ala) in a two-step reaction: alanine is first activated by ATP to form Ala-AMP and then transferred to the acceptor end of tRNA(Ala). Also edits incorrectly charged tRNA(Ala) via its editing domain.</text>
</comment>
<dbReference type="InterPro" id="IPR012947">
    <property type="entry name" value="tRNA_SAD"/>
</dbReference>
<dbReference type="HAMAP" id="MF_03134">
    <property type="entry name" value="Ala_tRNA_synth_plantC"/>
    <property type="match status" value="1"/>
</dbReference>
<dbReference type="InterPro" id="IPR018164">
    <property type="entry name" value="Ala-tRNA-synth_IIc_N"/>
</dbReference>
<dbReference type="PANTHER" id="PTHR11777">
    <property type="entry name" value="ALANYL-TRNA SYNTHETASE"/>
    <property type="match status" value="1"/>
</dbReference>
<dbReference type="InterPro" id="IPR050058">
    <property type="entry name" value="Ala-tRNA_ligase"/>
</dbReference>
<evidence type="ECO:0000259" key="17">
    <source>
        <dbReference type="PROSITE" id="PS50860"/>
    </source>
</evidence>
<proteinExistence type="inferred from homology"/>
<dbReference type="Gene3D" id="3.30.930.10">
    <property type="entry name" value="Bira Bifunctional Protein, Domain 2"/>
    <property type="match status" value="1"/>
</dbReference>
<evidence type="ECO:0000256" key="3">
    <source>
        <dbReference type="ARBA" id="ARBA00022528"/>
    </source>
</evidence>
<dbReference type="SUPFAM" id="SSF55681">
    <property type="entry name" value="Class II aaRS and biotin synthetases"/>
    <property type="match status" value="1"/>
</dbReference>
<comment type="subcellular location">
    <subcellularLocation>
        <location evidence="1">Cytoplasm</location>
    </subcellularLocation>
    <subcellularLocation>
        <location evidence="16">Plastid</location>
        <location evidence="16">Chloroplast</location>
    </subcellularLocation>
    <subcellularLocation>
        <location evidence="16">Mitochondrion</location>
    </subcellularLocation>
</comment>
<dbReference type="InterPro" id="IPR027522">
    <property type="entry name" value="Ala_tRNA_synth_plant"/>
</dbReference>
<comment type="caution">
    <text evidence="18">The sequence shown here is derived from an EMBL/GenBank/DDBJ whole genome shotgun (WGS) entry which is preliminary data.</text>
</comment>
<dbReference type="FunFam" id="3.30.54.20:FF:000001">
    <property type="entry name" value="Alanine--tRNA ligase"/>
    <property type="match status" value="1"/>
</dbReference>
<dbReference type="InterPro" id="IPR023033">
    <property type="entry name" value="Ala_tRNA_ligase_euk/bac"/>
</dbReference>